<gene>
    <name evidence="1" type="ORF">SCLCIDRAFT_1222672</name>
</gene>
<dbReference type="AlphaFoldDB" id="A0A0C2ZM44"/>
<sequence>MDEHDGRNVIAIVAICPCASWLDKSSSSLLSVPAAALAAQEHRHCHRPLAAQERCCCRHLSMRQLVGQVVVLACLVARHPHCHPHLSLRQPKSLSLSVLWLVVAICHIAVPLPLPLPSIPAPATQVIAVITAVYPVAHRRRLPVVRVVIAVCPSGSLSSSLSRWLVEIVGIGVGGGGVG</sequence>
<proteinExistence type="predicted"/>
<protein>
    <submittedName>
        <fullName evidence="1">Uncharacterized protein</fullName>
    </submittedName>
</protein>
<dbReference type="EMBL" id="KN822174">
    <property type="protein sequence ID" value="KIM53687.1"/>
    <property type="molecule type" value="Genomic_DNA"/>
</dbReference>
<organism evidence="1 2">
    <name type="scientific">Scleroderma citrinum Foug A</name>
    <dbReference type="NCBI Taxonomy" id="1036808"/>
    <lineage>
        <taxon>Eukaryota</taxon>
        <taxon>Fungi</taxon>
        <taxon>Dikarya</taxon>
        <taxon>Basidiomycota</taxon>
        <taxon>Agaricomycotina</taxon>
        <taxon>Agaricomycetes</taxon>
        <taxon>Agaricomycetidae</taxon>
        <taxon>Boletales</taxon>
        <taxon>Sclerodermatineae</taxon>
        <taxon>Sclerodermataceae</taxon>
        <taxon>Scleroderma</taxon>
    </lineage>
</organism>
<feature type="non-terminal residue" evidence="1">
    <location>
        <position position="179"/>
    </location>
</feature>
<dbReference type="Proteomes" id="UP000053989">
    <property type="component" value="Unassembled WGS sequence"/>
</dbReference>
<reference evidence="2" key="2">
    <citation type="submission" date="2015-01" db="EMBL/GenBank/DDBJ databases">
        <title>Evolutionary Origins and Diversification of the Mycorrhizal Mutualists.</title>
        <authorList>
            <consortium name="DOE Joint Genome Institute"/>
            <consortium name="Mycorrhizal Genomics Consortium"/>
            <person name="Kohler A."/>
            <person name="Kuo A."/>
            <person name="Nagy L.G."/>
            <person name="Floudas D."/>
            <person name="Copeland A."/>
            <person name="Barry K.W."/>
            <person name="Cichocki N."/>
            <person name="Veneault-Fourrey C."/>
            <person name="LaButti K."/>
            <person name="Lindquist E.A."/>
            <person name="Lipzen A."/>
            <person name="Lundell T."/>
            <person name="Morin E."/>
            <person name="Murat C."/>
            <person name="Riley R."/>
            <person name="Ohm R."/>
            <person name="Sun H."/>
            <person name="Tunlid A."/>
            <person name="Henrissat B."/>
            <person name="Grigoriev I.V."/>
            <person name="Hibbett D.S."/>
            <person name="Martin F."/>
        </authorList>
    </citation>
    <scope>NUCLEOTIDE SEQUENCE [LARGE SCALE GENOMIC DNA]</scope>
    <source>
        <strain evidence="2">Foug A</strain>
    </source>
</reference>
<name>A0A0C2ZM44_9AGAM</name>
<dbReference type="InParanoid" id="A0A0C2ZM44"/>
<evidence type="ECO:0000313" key="1">
    <source>
        <dbReference type="EMBL" id="KIM53687.1"/>
    </source>
</evidence>
<reference evidence="1 2" key="1">
    <citation type="submission" date="2014-04" db="EMBL/GenBank/DDBJ databases">
        <authorList>
            <consortium name="DOE Joint Genome Institute"/>
            <person name="Kuo A."/>
            <person name="Kohler A."/>
            <person name="Nagy L.G."/>
            <person name="Floudas D."/>
            <person name="Copeland A."/>
            <person name="Barry K.W."/>
            <person name="Cichocki N."/>
            <person name="Veneault-Fourrey C."/>
            <person name="LaButti K."/>
            <person name="Lindquist E.A."/>
            <person name="Lipzen A."/>
            <person name="Lundell T."/>
            <person name="Morin E."/>
            <person name="Murat C."/>
            <person name="Sun H."/>
            <person name="Tunlid A."/>
            <person name="Henrissat B."/>
            <person name="Grigoriev I.V."/>
            <person name="Hibbett D.S."/>
            <person name="Martin F."/>
            <person name="Nordberg H.P."/>
            <person name="Cantor M.N."/>
            <person name="Hua S.X."/>
        </authorList>
    </citation>
    <scope>NUCLEOTIDE SEQUENCE [LARGE SCALE GENOMIC DNA]</scope>
    <source>
        <strain evidence="1 2">Foug A</strain>
    </source>
</reference>
<evidence type="ECO:0000313" key="2">
    <source>
        <dbReference type="Proteomes" id="UP000053989"/>
    </source>
</evidence>
<accession>A0A0C2ZM44</accession>
<dbReference type="HOGENOM" id="CLU_1506999_0_0_1"/>
<keyword evidence="2" id="KW-1185">Reference proteome</keyword>